<name>A0A1E7XCB5_9LACO</name>
<dbReference type="Pfam" id="PF13262">
    <property type="entry name" value="DUF4054"/>
    <property type="match status" value="1"/>
</dbReference>
<organism evidence="1 2">
    <name type="scientific">Lentilactobacillus sunkii</name>
    <dbReference type="NCBI Taxonomy" id="481719"/>
    <lineage>
        <taxon>Bacteria</taxon>
        <taxon>Bacillati</taxon>
        <taxon>Bacillota</taxon>
        <taxon>Bacilli</taxon>
        <taxon>Lactobacillales</taxon>
        <taxon>Lactobacillaceae</taxon>
        <taxon>Lentilactobacillus</taxon>
    </lineage>
</organism>
<dbReference type="AlphaFoldDB" id="A0A1E7XCB5"/>
<proteinExistence type="predicted"/>
<dbReference type="STRING" id="481719.LASUN_13050"/>
<sequence>MAASQPLTTIDEVKATAPELVADIPDATLTQLIADAHVEVIGDGFPSNIVINGEDIGPAIREQAERYLTLHLVSMDNEAGQGIQSEQVDVIKTTYFSKNNQNTKWINSSIWGRMYWKLWKQYGKGDTFNFIVVQH</sequence>
<evidence type="ECO:0000313" key="1">
    <source>
        <dbReference type="EMBL" id="OFA10755.1"/>
    </source>
</evidence>
<protein>
    <recommendedName>
        <fullName evidence="3">DUF4054 domain-containing protein</fullName>
    </recommendedName>
</protein>
<reference evidence="1 2" key="1">
    <citation type="submission" date="2016-09" db="EMBL/GenBank/DDBJ databases">
        <title>Genome Sequence of Lactobacillus sunkii Strain CG01.</title>
        <authorList>
            <person name="Poehlein A."/>
            <person name="Gabris C."/>
            <person name="Bengelsdorf F.R."/>
            <person name="Duerre P."/>
            <person name="Daniel R."/>
        </authorList>
    </citation>
    <scope>NUCLEOTIDE SEQUENCE [LARGE SCALE GENOMIC DNA]</scope>
    <source>
        <strain evidence="1 2">CG_D</strain>
    </source>
</reference>
<evidence type="ECO:0000313" key="2">
    <source>
        <dbReference type="Proteomes" id="UP000177010"/>
    </source>
</evidence>
<dbReference type="InterPro" id="IPR025127">
    <property type="entry name" value="DUF4054"/>
</dbReference>
<dbReference type="EMBL" id="MIQE01000012">
    <property type="protein sequence ID" value="OFA10755.1"/>
    <property type="molecule type" value="Genomic_DNA"/>
</dbReference>
<evidence type="ECO:0008006" key="3">
    <source>
        <dbReference type="Google" id="ProtNLM"/>
    </source>
</evidence>
<comment type="caution">
    <text evidence="1">The sequence shown here is derived from an EMBL/GenBank/DDBJ whole genome shotgun (WGS) entry which is preliminary data.</text>
</comment>
<dbReference type="Proteomes" id="UP000177010">
    <property type="component" value="Unassembled WGS sequence"/>
</dbReference>
<gene>
    <name evidence="1" type="ORF">LASUN_13050</name>
</gene>
<accession>A0A1E7XCB5</accession>
<dbReference type="RefSeq" id="WP_070367830.1">
    <property type="nucleotide sequence ID" value="NZ_MIQE01000012.1"/>
</dbReference>